<dbReference type="PANTHER" id="PTHR43873">
    <property type="entry name" value="COBYRINATE A,C-DIAMIDE SYNTHASE"/>
    <property type="match status" value="1"/>
</dbReference>
<evidence type="ECO:0000313" key="11">
    <source>
        <dbReference type="Proteomes" id="UP000000268"/>
    </source>
</evidence>
<dbReference type="HAMAP" id="MF_00027">
    <property type="entry name" value="CobB_CbiA"/>
    <property type="match status" value="1"/>
</dbReference>
<feature type="domain" description="CobQ/CobB/MinD/ParA nucleotide binding" evidence="8">
    <location>
        <begin position="3"/>
        <end position="187"/>
    </location>
</feature>
<dbReference type="InterPro" id="IPR004484">
    <property type="entry name" value="CbiA/CobB_synth"/>
</dbReference>
<sequence length="464" mass="50819">MSLVIAADRSGVGKTTVTAAILASLKARPGVVQSFKVGPDYIDPMFHTVVTQRPCRNLDPILTSEPYTQQIFHTHTQQANYALIEGVMGLFDGAIGQQGRGSTAHIARLLDVPIALVLDCSRLSDSIAALVHGYRSFDPQLQIAGVILNRVGSDRHLQSLKSALQPLSIRILGVLQRQPSIHIPDRHLGLVPIDELEGADGLLQQLATVGNRCFDWSALLPLLATTQATPTPLAAPVRPQISALTSSTPSSRVRIAIAKDVAFSFYYADNLDQLRHLGAELVFWSPIHDNALPNHIHGLYLGGGFPEMFAVELSENVAVLQDLKTAIQAGLPTYAECGGLMYLCESLQGLQGKRFPMVGVLPANVKMAKRLTLGYRCAISTQNTPLLTAGTTVWGHEFHHSELDQDGDNPTYTFSRQTVAHPSEISEGWHRYNLHASYLHLHWGNQPEIPKRFIQQCRDFKATC</sequence>
<evidence type="ECO:0000256" key="5">
    <source>
        <dbReference type="ARBA" id="ARBA00022842"/>
    </source>
</evidence>
<comment type="similarity">
    <text evidence="7">Belongs to the CobB/CbiA family.</text>
</comment>
<dbReference type="InterPro" id="IPR011698">
    <property type="entry name" value="GATase_3"/>
</dbReference>
<comment type="domain">
    <text evidence="7">Comprises of two domains. The C-terminal domain contains the binding site for glutamine and catalyzes the hydrolysis of this substrate to glutamate and ammonia. The N-terminal domain is anticipated to bind ATP and cobyrinate and catalyzes the ultimate synthesis of the diamide product. The ammonia produced via the glutaminase domain is probably translocated to the adjacent domain via a molecular tunnel, where it reacts with an activated intermediate.</text>
</comment>
<dbReference type="NCBIfam" id="NF002204">
    <property type="entry name" value="PRK01077.1"/>
    <property type="match status" value="1"/>
</dbReference>
<dbReference type="PANTHER" id="PTHR43873:SF1">
    <property type="entry name" value="COBYRINATE A,C-DIAMIDE SYNTHASE"/>
    <property type="match status" value="1"/>
</dbReference>
<dbReference type="InterPro" id="IPR002586">
    <property type="entry name" value="CobQ/CobB/MinD/ParA_Nub-bd_dom"/>
</dbReference>
<evidence type="ECO:0000256" key="6">
    <source>
        <dbReference type="ARBA" id="ARBA00022962"/>
    </source>
</evidence>
<dbReference type="NCBIfam" id="TIGR00379">
    <property type="entry name" value="cobB"/>
    <property type="match status" value="1"/>
</dbReference>
<evidence type="ECO:0000256" key="3">
    <source>
        <dbReference type="ARBA" id="ARBA00022741"/>
    </source>
</evidence>
<dbReference type="HOGENOM" id="CLU_022752_2_0_3"/>
<comment type="function">
    <text evidence="7">Catalyzes the ATP-dependent amidation of the two carboxylate groups at positions a and c of cobyrinate, using either L-glutamine or ammonia as the nitrogen source.</text>
</comment>
<dbReference type="Gene3D" id="3.40.50.880">
    <property type="match status" value="1"/>
</dbReference>
<dbReference type="InterPro" id="IPR029062">
    <property type="entry name" value="Class_I_gatase-like"/>
</dbReference>
<protein>
    <recommendedName>
        <fullName evidence="7">Cobyrinate a,c-diamide synthase</fullName>
        <ecNumber evidence="7">6.3.5.11</ecNumber>
    </recommendedName>
    <alternativeName>
        <fullName evidence="7">Cobyrinic acid a,c-diamide synthetase</fullName>
    </alternativeName>
</protein>
<comment type="miscellaneous">
    <text evidence="7">The a and c carboxylates of cobyrinate are activated for nucleophilic attack via formation of a phosphorylated intermediate by ATP. CbiA catalyzes first the amidation of the c-carboxylate, and then that of the a-carboxylate.</text>
</comment>
<dbReference type="eggNOG" id="COG1797">
    <property type="taxonomic scope" value="Bacteria"/>
</dbReference>
<comment type="pathway">
    <text evidence="7">Cofactor biosynthesis; adenosylcobalamin biosynthesis; cob(II)yrinate a,c-diamide from sirohydrochlorin (anaerobic route): step 10/10.</text>
</comment>
<dbReference type="GO" id="GO:0009236">
    <property type="term" value="P:cobalamin biosynthetic process"/>
    <property type="evidence" value="ECO:0007669"/>
    <property type="project" value="UniProtKB-UniRule"/>
</dbReference>
<evidence type="ECO:0000256" key="2">
    <source>
        <dbReference type="ARBA" id="ARBA00022598"/>
    </source>
</evidence>
<evidence type="ECO:0000313" key="10">
    <source>
        <dbReference type="EMBL" id="ABW27880.1"/>
    </source>
</evidence>
<dbReference type="PROSITE" id="PS51274">
    <property type="entry name" value="GATASE_COBBQ"/>
    <property type="match status" value="1"/>
</dbReference>
<dbReference type="Gene3D" id="3.40.50.300">
    <property type="entry name" value="P-loop containing nucleotide triphosphate hydrolases"/>
    <property type="match status" value="1"/>
</dbReference>
<dbReference type="UniPathway" id="UPA00148">
    <property type="reaction ID" value="UER00231"/>
</dbReference>
<keyword evidence="6 7" id="KW-0315">Glutamine amidotransferase</keyword>
<reference evidence="10 11" key="1">
    <citation type="journal article" date="2008" name="Proc. Natl. Acad. Sci. U.S.A.">
        <title>Niche adaptation and genome expansion in the chlorophyll d-producing cyanobacterium Acaryochloris marina.</title>
        <authorList>
            <person name="Swingley W.D."/>
            <person name="Chen M."/>
            <person name="Cheung P.C."/>
            <person name="Conrad A.L."/>
            <person name="Dejesa L.C."/>
            <person name="Hao J."/>
            <person name="Honchak B.M."/>
            <person name="Karbach L.E."/>
            <person name="Kurdoglu A."/>
            <person name="Lahiri S."/>
            <person name="Mastrian S.D."/>
            <person name="Miyashita H."/>
            <person name="Page L."/>
            <person name="Ramakrishna P."/>
            <person name="Satoh S."/>
            <person name="Sattley W.M."/>
            <person name="Shimada Y."/>
            <person name="Taylor H.L."/>
            <person name="Tomo T."/>
            <person name="Tsuchiya T."/>
            <person name="Wang Z.T."/>
            <person name="Raymond J."/>
            <person name="Mimuro M."/>
            <person name="Blankenship R.E."/>
            <person name="Touchman J.W."/>
        </authorList>
    </citation>
    <scope>NUCLEOTIDE SEQUENCE [LARGE SCALE GENOMIC DNA]</scope>
    <source>
        <strain evidence="11">MBIC 11017</strain>
    </source>
</reference>
<accession>B0CAE5</accession>
<evidence type="ECO:0000256" key="7">
    <source>
        <dbReference type="HAMAP-Rule" id="MF_00027"/>
    </source>
</evidence>
<feature type="site" description="Increases nucleophilicity of active site Cys" evidence="7">
    <location>
        <position position="440"/>
    </location>
</feature>
<organism evidence="10 11">
    <name type="scientific">Acaryochloris marina (strain MBIC 11017)</name>
    <dbReference type="NCBI Taxonomy" id="329726"/>
    <lineage>
        <taxon>Bacteria</taxon>
        <taxon>Bacillati</taxon>
        <taxon>Cyanobacteriota</taxon>
        <taxon>Cyanophyceae</taxon>
        <taxon>Acaryochloridales</taxon>
        <taxon>Acaryochloridaceae</taxon>
        <taxon>Acaryochloris</taxon>
    </lineage>
</organism>
<dbReference type="Proteomes" id="UP000000268">
    <property type="component" value="Chromosome"/>
</dbReference>
<dbReference type="Pfam" id="PF07685">
    <property type="entry name" value="GATase_3"/>
    <property type="match status" value="1"/>
</dbReference>
<keyword evidence="5 7" id="KW-0460">Magnesium</keyword>
<name>B0CAE5_ACAM1</name>
<dbReference type="EMBL" id="CP000828">
    <property type="protein sequence ID" value="ABW27880.1"/>
    <property type="molecule type" value="Genomic_DNA"/>
</dbReference>
<dbReference type="Pfam" id="PF01656">
    <property type="entry name" value="CbiA"/>
    <property type="match status" value="1"/>
</dbReference>
<keyword evidence="3 7" id="KW-0547">Nucleotide-binding</keyword>
<gene>
    <name evidence="7" type="primary">cbiA</name>
    <name evidence="10" type="ordered locus">AM1_2881</name>
</gene>
<evidence type="ECO:0000256" key="4">
    <source>
        <dbReference type="ARBA" id="ARBA00022840"/>
    </source>
</evidence>
<evidence type="ECO:0000259" key="8">
    <source>
        <dbReference type="Pfam" id="PF01656"/>
    </source>
</evidence>
<keyword evidence="11" id="KW-1185">Reference proteome</keyword>
<feature type="active site" description="Nucleophile" evidence="7">
    <location>
        <position position="337"/>
    </location>
</feature>
<dbReference type="KEGG" id="amr:AM1_2881"/>
<dbReference type="InterPro" id="IPR027417">
    <property type="entry name" value="P-loop_NTPase"/>
</dbReference>
<dbReference type="SUPFAM" id="SSF52540">
    <property type="entry name" value="P-loop containing nucleoside triphosphate hydrolases"/>
    <property type="match status" value="1"/>
</dbReference>
<evidence type="ECO:0000259" key="9">
    <source>
        <dbReference type="Pfam" id="PF07685"/>
    </source>
</evidence>
<dbReference type="CDD" id="cd05388">
    <property type="entry name" value="CobB_N"/>
    <property type="match status" value="1"/>
</dbReference>
<dbReference type="GO" id="GO:0042242">
    <property type="term" value="F:cobyrinic acid a,c-diamide synthase activity"/>
    <property type="evidence" value="ECO:0007669"/>
    <property type="project" value="UniProtKB-UniRule"/>
</dbReference>
<dbReference type="SUPFAM" id="SSF52317">
    <property type="entry name" value="Class I glutamine amidotransferase-like"/>
    <property type="match status" value="1"/>
</dbReference>
<dbReference type="EC" id="6.3.5.11" evidence="7"/>
<dbReference type="STRING" id="329726.AM1_2881"/>
<keyword evidence="4 7" id="KW-0067">ATP-binding</keyword>
<dbReference type="AlphaFoldDB" id="B0CAE5"/>
<dbReference type="RefSeq" id="WP_012163317.1">
    <property type="nucleotide sequence ID" value="NC_009925.1"/>
</dbReference>
<feature type="domain" description="CobB/CobQ-like glutamine amidotransferase" evidence="9">
    <location>
        <begin position="254"/>
        <end position="446"/>
    </location>
</feature>
<keyword evidence="2 7" id="KW-0436">Ligase</keyword>
<comment type="catalytic activity">
    <reaction evidence="7">
        <text>cob(II)yrinate + 2 L-glutamine + 2 ATP + 2 H2O = cob(II)yrinate a,c diamide + 2 L-glutamate + 2 ADP + 2 phosphate + 2 H(+)</text>
        <dbReference type="Rhea" id="RHEA:26289"/>
        <dbReference type="ChEBI" id="CHEBI:15377"/>
        <dbReference type="ChEBI" id="CHEBI:15378"/>
        <dbReference type="ChEBI" id="CHEBI:29985"/>
        <dbReference type="ChEBI" id="CHEBI:30616"/>
        <dbReference type="ChEBI" id="CHEBI:43474"/>
        <dbReference type="ChEBI" id="CHEBI:58359"/>
        <dbReference type="ChEBI" id="CHEBI:58537"/>
        <dbReference type="ChEBI" id="CHEBI:58894"/>
        <dbReference type="ChEBI" id="CHEBI:456216"/>
        <dbReference type="EC" id="6.3.5.11"/>
    </reaction>
</comment>
<dbReference type="GO" id="GO:0005524">
    <property type="term" value="F:ATP binding"/>
    <property type="evidence" value="ECO:0007669"/>
    <property type="project" value="UniProtKB-UniRule"/>
</dbReference>
<dbReference type="CDD" id="cd03130">
    <property type="entry name" value="GATase1_CobB"/>
    <property type="match status" value="1"/>
</dbReference>
<proteinExistence type="inferred from homology"/>
<keyword evidence="7" id="KW-0169">Cobalamin biosynthesis</keyword>
<evidence type="ECO:0000256" key="1">
    <source>
        <dbReference type="ARBA" id="ARBA00001946"/>
    </source>
</evidence>
<dbReference type="OrthoDB" id="9764035at2"/>
<comment type="cofactor">
    <cofactor evidence="1 7">
        <name>Mg(2+)</name>
        <dbReference type="ChEBI" id="CHEBI:18420"/>
    </cofactor>
</comment>